<evidence type="ECO:0000256" key="1">
    <source>
        <dbReference type="ARBA" id="ARBA00022786"/>
    </source>
</evidence>
<dbReference type="Gene3D" id="1.10.8.10">
    <property type="entry name" value="DNA helicase RuvA subunit, C-terminal domain"/>
    <property type="match status" value="1"/>
</dbReference>
<dbReference type="Pfam" id="PF14555">
    <property type="entry name" value="UBA_4"/>
    <property type="match status" value="1"/>
</dbReference>
<organism evidence="5 6">
    <name type="scientific">Microthyrium microscopicum</name>
    <dbReference type="NCBI Taxonomy" id="703497"/>
    <lineage>
        <taxon>Eukaryota</taxon>
        <taxon>Fungi</taxon>
        <taxon>Dikarya</taxon>
        <taxon>Ascomycota</taxon>
        <taxon>Pezizomycotina</taxon>
        <taxon>Dothideomycetes</taxon>
        <taxon>Dothideomycetes incertae sedis</taxon>
        <taxon>Microthyriales</taxon>
        <taxon>Microthyriaceae</taxon>
        <taxon>Microthyrium</taxon>
    </lineage>
</organism>
<dbReference type="AlphaFoldDB" id="A0A6A6TUI2"/>
<dbReference type="PANTHER" id="PTHR12281:SF31">
    <property type="entry name" value="DCN1-LIKE PROTEIN 3"/>
    <property type="match status" value="1"/>
</dbReference>
<evidence type="ECO:0000259" key="4">
    <source>
        <dbReference type="PROSITE" id="PS51229"/>
    </source>
</evidence>
<evidence type="ECO:0000313" key="6">
    <source>
        <dbReference type="Proteomes" id="UP000799302"/>
    </source>
</evidence>
<dbReference type="GO" id="GO:0032182">
    <property type="term" value="F:ubiquitin-like protein binding"/>
    <property type="evidence" value="ECO:0007669"/>
    <property type="project" value="TreeGrafter"/>
</dbReference>
<dbReference type="OrthoDB" id="27198at2759"/>
<accession>A0A6A6TUI2</accession>
<evidence type="ECO:0000313" key="5">
    <source>
        <dbReference type="EMBL" id="KAF2663492.1"/>
    </source>
</evidence>
<comment type="function">
    <text evidence="2">Neddylation of cullins play an essential role in the regulation of SCF-type complexes activity.</text>
</comment>
<dbReference type="InterPro" id="IPR042460">
    <property type="entry name" value="DCN1-like_PONY"/>
</dbReference>
<dbReference type="EMBL" id="MU004245">
    <property type="protein sequence ID" value="KAF2663492.1"/>
    <property type="molecule type" value="Genomic_DNA"/>
</dbReference>
<dbReference type="Proteomes" id="UP000799302">
    <property type="component" value="Unassembled WGS sequence"/>
</dbReference>
<dbReference type="InterPro" id="IPR014764">
    <property type="entry name" value="DCN-prot"/>
</dbReference>
<dbReference type="GO" id="GO:0097602">
    <property type="term" value="F:cullin family protein binding"/>
    <property type="evidence" value="ECO:0007669"/>
    <property type="project" value="TreeGrafter"/>
</dbReference>
<dbReference type="Pfam" id="PF03556">
    <property type="entry name" value="Cullin_binding"/>
    <property type="match status" value="1"/>
</dbReference>
<protein>
    <recommendedName>
        <fullName evidence="2">Defective in cullin neddylation protein</fullName>
    </recommendedName>
</protein>
<feature type="compositionally biased region" description="Basic residues" evidence="3">
    <location>
        <begin position="16"/>
        <end position="25"/>
    </location>
</feature>
<dbReference type="InterPro" id="IPR005176">
    <property type="entry name" value="PONY_dom"/>
</dbReference>
<dbReference type="SUPFAM" id="SSF46934">
    <property type="entry name" value="UBA-like"/>
    <property type="match status" value="1"/>
</dbReference>
<dbReference type="GO" id="GO:0000151">
    <property type="term" value="C:ubiquitin ligase complex"/>
    <property type="evidence" value="ECO:0007669"/>
    <property type="project" value="TreeGrafter"/>
</dbReference>
<dbReference type="GO" id="GO:0045116">
    <property type="term" value="P:protein neddylation"/>
    <property type="evidence" value="ECO:0007669"/>
    <property type="project" value="TreeGrafter"/>
</dbReference>
<dbReference type="GO" id="GO:0031624">
    <property type="term" value="F:ubiquitin conjugating enzyme binding"/>
    <property type="evidence" value="ECO:0007669"/>
    <property type="project" value="TreeGrafter"/>
</dbReference>
<dbReference type="InterPro" id="IPR009060">
    <property type="entry name" value="UBA-like_sf"/>
</dbReference>
<proteinExistence type="predicted"/>
<reference evidence="5" key="1">
    <citation type="journal article" date="2020" name="Stud. Mycol.">
        <title>101 Dothideomycetes genomes: a test case for predicting lifestyles and emergence of pathogens.</title>
        <authorList>
            <person name="Haridas S."/>
            <person name="Albert R."/>
            <person name="Binder M."/>
            <person name="Bloem J."/>
            <person name="Labutti K."/>
            <person name="Salamov A."/>
            <person name="Andreopoulos B."/>
            <person name="Baker S."/>
            <person name="Barry K."/>
            <person name="Bills G."/>
            <person name="Bluhm B."/>
            <person name="Cannon C."/>
            <person name="Castanera R."/>
            <person name="Culley D."/>
            <person name="Daum C."/>
            <person name="Ezra D."/>
            <person name="Gonzalez J."/>
            <person name="Henrissat B."/>
            <person name="Kuo A."/>
            <person name="Liang C."/>
            <person name="Lipzen A."/>
            <person name="Lutzoni F."/>
            <person name="Magnuson J."/>
            <person name="Mondo S."/>
            <person name="Nolan M."/>
            <person name="Ohm R."/>
            <person name="Pangilinan J."/>
            <person name="Park H.-J."/>
            <person name="Ramirez L."/>
            <person name="Alfaro M."/>
            <person name="Sun H."/>
            <person name="Tritt A."/>
            <person name="Yoshinaga Y."/>
            <person name="Zwiers L.-H."/>
            <person name="Turgeon B."/>
            <person name="Goodwin S."/>
            <person name="Spatafora J."/>
            <person name="Crous P."/>
            <person name="Grigoriev I."/>
        </authorList>
    </citation>
    <scope>NUCLEOTIDE SEQUENCE</scope>
    <source>
        <strain evidence="5">CBS 115976</strain>
    </source>
</reference>
<feature type="domain" description="DCUN1" evidence="4">
    <location>
        <begin position="81"/>
        <end position="285"/>
    </location>
</feature>
<keyword evidence="6" id="KW-1185">Reference proteome</keyword>
<keyword evidence="1" id="KW-0833">Ubl conjugation pathway</keyword>
<dbReference type="Gene3D" id="1.10.238.200">
    <property type="entry name" value="Cullin, PONY binding domain"/>
    <property type="match status" value="1"/>
</dbReference>
<evidence type="ECO:0000256" key="2">
    <source>
        <dbReference type="RuleBase" id="RU410713"/>
    </source>
</evidence>
<dbReference type="PANTHER" id="PTHR12281">
    <property type="entry name" value="RP42 RELATED"/>
    <property type="match status" value="1"/>
</dbReference>
<name>A0A6A6TUI2_9PEZI</name>
<sequence length="299" mass="33680">MAQDKKRKLESDSSRHRSKAQKMSHQRFDSSAYTTSQKNTIAQFTSVTGAERAQAAKLLKAANWNLQVATNNYYGAAQTAPAQAALEALFEKYRAYGSDRTNMDVTATQRYFTDIGVNFEDASSFVASQIVQSPSLGEVTKEGFVKGWSALSCDTITKQKNAIASYKANLGADTNKKVLENVYKHAFTLLMQSPQQRSADKEACIEIWKILLSAPSLDWRAPNAPWLKLWIDFIQKRQSVKVITRDQWNHVLKFATESMADPTLGFHSEEQSWPSIIDEFAAEMKEYLSKSQASEEMEF</sequence>
<feature type="region of interest" description="Disordered" evidence="3">
    <location>
        <begin position="1"/>
        <end position="34"/>
    </location>
</feature>
<dbReference type="Gene3D" id="1.10.238.10">
    <property type="entry name" value="EF-hand"/>
    <property type="match status" value="1"/>
</dbReference>
<dbReference type="PROSITE" id="PS51229">
    <property type="entry name" value="DCUN1"/>
    <property type="match status" value="1"/>
</dbReference>
<gene>
    <name evidence="5" type="ORF">BT63DRAFT_120646</name>
</gene>
<evidence type="ECO:0000256" key="3">
    <source>
        <dbReference type="SAM" id="MobiDB-lite"/>
    </source>
</evidence>